<dbReference type="PANTHER" id="PTHR47560:SF1">
    <property type="entry name" value="EXPRESSED PROTEIN"/>
    <property type="match status" value="1"/>
</dbReference>
<evidence type="ECO:0000313" key="1">
    <source>
        <dbReference type="EMBL" id="RQO99462.1"/>
    </source>
</evidence>
<dbReference type="AlphaFoldDB" id="A0A3N7FY80"/>
<dbReference type="Proteomes" id="UP000006729">
    <property type="component" value="Chromosome 13"/>
</dbReference>
<reference evidence="1 2" key="1">
    <citation type="journal article" date="2006" name="Science">
        <title>The genome of black cottonwood, Populus trichocarpa (Torr. &amp; Gray).</title>
        <authorList>
            <person name="Tuskan G.A."/>
            <person name="Difazio S."/>
            <person name="Jansson S."/>
            <person name="Bohlmann J."/>
            <person name="Grigoriev I."/>
            <person name="Hellsten U."/>
            <person name="Putnam N."/>
            <person name="Ralph S."/>
            <person name="Rombauts S."/>
            <person name="Salamov A."/>
            <person name="Schein J."/>
            <person name="Sterck L."/>
            <person name="Aerts A."/>
            <person name="Bhalerao R.R."/>
            <person name="Bhalerao R.P."/>
            <person name="Blaudez D."/>
            <person name="Boerjan W."/>
            <person name="Brun A."/>
            <person name="Brunner A."/>
            <person name="Busov V."/>
            <person name="Campbell M."/>
            <person name="Carlson J."/>
            <person name="Chalot M."/>
            <person name="Chapman J."/>
            <person name="Chen G.L."/>
            <person name="Cooper D."/>
            <person name="Coutinho P.M."/>
            <person name="Couturier J."/>
            <person name="Covert S."/>
            <person name="Cronk Q."/>
            <person name="Cunningham R."/>
            <person name="Davis J."/>
            <person name="Degroeve S."/>
            <person name="Dejardin A."/>
            <person name="Depamphilis C."/>
            <person name="Detter J."/>
            <person name="Dirks B."/>
            <person name="Dubchak I."/>
            <person name="Duplessis S."/>
            <person name="Ehlting J."/>
            <person name="Ellis B."/>
            <person name="Gendler K."/>
            <person name="Goodstein D."/>
            <person name="Gribskov M."/>
            <person name="Grimwood J."/>
            <person name="Groover A."/>
            <person name="Gunter L."/>
            <person name="Hamberger B."/>
            <person name="Heinze B."/>
            <person name="Helariutta Y."/>
            <person name="Henrissat B."/>
            <person name="Holligan D."/>
            <person name="Holt R."/>
            <person name="Huang W."/>
            <person name="Islam-Faridi N."/>
            <person name="Jones S."/>
            <person name="Jones-Rhoades M."/>
            <person name="Jorgensen R."/>
            <person name="Joshi C."/>
            <person name="Kangasjarvi J."/>
            <person name="Karlsson J."/>
            <person name="Kelleher C."/>
            <person name="Kirkpatrick R."/>
            <person name="Kirst M."/>
            <person name="Kohler A."/>
            <person name="Kalluri U."/>
            <person name="Larimer F."/>
            <person name="Leebens-Mack J."/>
            <person name="Leple J.C."/>
            <person name="Locascio P."/>
            <person name="Lou Y."/>
            <person name="Lucas S."/>
            <person name="Martin F."/>
            <person name="Montanini B."/>
            <person name="Napoli C."/>
            <person name="Nelson D.R."/>
            <person name="Nelson C."/>
            <person name="Nieminen K."/>
            <person name="Nilsson O."/>
            <person name="Pereda V."/>
            <person name="Peter G."/>
            <person name="Philippe R."/>
            <person name="Pilate G."/>
            <person name="Poliakov A."/>
            <person name="Razumovskaya J."/>
            <person name="Richardson P."/>
            <person name="Rinaldi C."/>
            <person name="Ritland K."/>
            <person name="Rouze P."/>
            <person name="Ryaboy D."/>
            <person name="Schmutz J."/>
            <person name="Schrader J."/>
            <person name="Segerman B."/>
            <person name="Shin H."/>
            <person name="Siddiqui A."/>
            <person name="Sterky F."/>
            <person name="Terry A."/>
            <person name="Tsai C.J."/>
            <person name="Uberbacher E."/>
            <person name="Unneberg P."/>
            <person name="Vahala J."/>
            <person name="Wall K."/>
            <person name="Wessler S."/>
            <person name="Yang G."/>
            <person name="Yin T."/>
            <person name="Douglas C."/>
            <person name="Marra M."/>
            <person name="Sandberg G."/>
            <person name="Van de Peer Y."/>
            <person name="Rokhsar D."/>
        </authorList>
    </citation>
    <scope>NUCLEOTIDE SEQUENCE [LARGE SCALE GENOMIC DNA]</scope>
    <source>
        <strain evidence="2">cv. Nisqually</strain>
    </source>
</reference>
<evidence type="ECO:0000313" key="2">
    <source>
        <dbReference type="Proteomes" id="UP000006729"/>
    </source>
</evidence>
<accession>A0A3N7FY80</accession>
<name>A0A3N7FY80_POPTR</name>
<dbReference type="EMBL" id="CM009302">
    <property type="protein sequence ID" value="RQO99462.1"/>
    <property type="molecule type" value="Genomic_DNA"/>
</dbReference>
<keyword evidence="2" id="KW-1185">Reference proteome</keyword>
<organism evidence="1 2">
    <name type="scientific">Populus trichocarpa</name>
    <name type="common">Western balsam poplar</name>
    <name type="synonym">Populus balsamifera subsp. trichocarpa</name>
    <dbReference type="NCBI Taxonomy" id="3694"/>
    <lineage>
        <taxon>Eukaryota</taxon>
        <taxon>Viridiplantae</taxon>
        <taxon>Streptophyta</taxon>
        <taxon>Embryophyta</taxon>
        <taxon>Tracheophyta</taxon>
        <taxon>Spermatophyta</taxon>
        <taxon>Magnoliopsida</taxon>
        <taxon>eudicotyledons</taxon>
        <taxon>Gunneridae</taxon>
        <taxon>Pentapetalae</taxon>
        <taxon>rosids</taxon>
        <taxon>fabids</taxon>
        <taxon>Malpighiales</taxon>
        <taxon>Salicaceae</taxon>
        <taxon>Saliceae</taxon>
        <taxon>Populus</taxon>
    </lineage>
</organism>
<proteinExistence type="predicted"/>
<gene>
    <name evidence="1" type="ORF">POPTR_013G155701</name>
</gene>
<protein>
    <submittedName>
        <fullName evidence="1">Uncharacterized protein</fullName>
    </submittedName>
</protein>
<sequence length="102" mass="11367">MSKNAQFRAIQPSPSILSYVEENFLGRRRLIELKRAGYNADLSAPLDNIPFSTSSERERIEENSLKANRSLVQPVMMVSSKSGAGLRGLRTVLSKVARFAKL</sequence>
<dbReference type="PANTHER" id="PTHR47560">
    <property type="entry name" value="EXPRESSED PROTEIN"/>
    <property type="match status" value="1"/>
</dbReference>